<keyword evidence="13" id="KW-1185">Reference proteome</keyword>
<feature type="compositionally biased region" description="Polar residues" evidence="9">
    <location>
        <begin position="461"/>
        <end position="472"/>
    </location>
</feature>
<dbReference type="OrthoDB" id="297496at2759"/>
<evidence type="ECO:0000256" key="10">
    <source>
        <dbReference type="SAM" id="Phobius"/>
    </source>
</evidence>
<dbReference type="InParanoid" id="A0A1Y2DBY0"/>
<reference evidence="12 13" key="1">
    <citation type="submission" date="2016-07" db="EMBL/GenBank/DDBJ databases">
        <title>Pervasive Adenine N6-methylation of Active Genes in Fungi.</title>
        <authorList>
            <consortium name="DOE Joint Genome Institute"/>
            <person name="Mondo S.J."/>
            <person name="Dannebaum R.O."/>
            <person name="Kuo R.C."/>
            <person name="Labutti K."/>
            <person name="Haridas S."/>
            <person name="Kuo A."/>
            <person name="Salamov A."/>
            <person name="Ahrendt S.R."/>
            <person name="Lipzen A."/>
            <person name="Sullivan W."/>
            <person name="Andreopoulos W.B."/>
            <person name="Clum A."/>
            <person name="Lindquist E."/>
            <person name="Daum C."/>
            <person name="Ramamoorthy G.K."/>
            <person name="Gryganskyi A."/>
            <person name="Culley D."/>
            <person name="Magnuson J.K."/>
            <person name="James T.Y."/>
            <person name="O'Malley M.A."/>
            <person name="Stajich J.E."/>
            <person name="Spatafora J.W."/>
            <person name="Visel A."/>
            <person name="Grigoriev I.V."/>
        </authorList>
    </citation>
    <scope>NUCLEOTIDE SEQUENCE [LARGE SCALE GENOMIC DNA]</scope>
    <source>
        <strain evidence="12 13">62-1032</strain>
    </source>
</reference>
<dbReference type="STRING" id="106004.A0A1Y2DBY0"/>
<dbReference type="GO" id="GO:0022841">
    <property type="term" value="F:potassium ion leak channel activity"/>
    <property type="evidence" value="ECO:0007669"/>
    <property type="project" value="TreeGrafter"/>
</dbReference>
<feature type="region of interest" description="Disordered" evidence="9">
    <location>
        <begin position="459"/>
        <end position="489"/>
    </location>
</feature>
<comment type="similarity">
    <text evidence="8">Belongs to the two pore domain potassium channel (TC 1.A.1.8) family.</text>
</comment>
<evidence type="ECO:0000256" key="7">
    <source>
        <dbReference type="ARBA" id="ARBA00023303"/>
    </source>
</evidence>
<dbReference type="GO" id="GO:0030322">
    <property type="term" value="P:stabilization of membrane potential"/>
    <property type="evidence" value="ECO:0007669"/>
    <property type="project" value="TreeGrafter"/>
</dbReference>
<evidence type="ECO:0000256" key="4">
    <source>
        <dbReference type="ARBA" id="ARBA00022989"/>
    </source>
</evidence>
<accession>A0A1Y2DBY0</accession>
<evidence type="ECO:0000313" key="13">
    <source>
        <dbReference type="Proteomes" id="UP000193467"/>
    </source>
</evidence>
<name>A0A1Y2DBY0_9BASI</name>
<evidence type="ECO:0000313" key="12">
    <source>
        <dbReference type="EMBL" id="ORY56185.1"/>
    </source>
</evidence>
<organism evidence="12 13">
    <name type="scientific">Leucosporidium creatinivorum</name>
    <dbReference type="NCBI Taxonomy" id="106004"/>
    <lineage>
        <taxon>Eukaryota</taxon>
        <taxon>Fungi</taxon>
        <taxon>Dikarya</taxon>
        <taxon>Basidiomycota</taxon>
        <taxon>Pucciniomycotina</taxon>
        <taxon>Microbotryomycetes</taxon>
        <taxon>Leucosporidiales</taxon>
        <taxon>Leucosporidium</taxon>
    </lineage>
</organism>
<keyword evidence="2 8" id="KW-0813">Transport</keyword>
<evidence type="ECO:0000256" key="3">
    <source>
        <dbReference type="ARBA" id="ARBA00022692"/>
    </source>
</evidence>
<evidence type="ECO:0000259" key="11">
    <source>
        <dbReference type="Pfam" id="PF07885"/>
    </source>
</evidence>
<proteinExistence type="inferred from homology"/>
<feature type="transmembrane region" description="Helical" evidence="10">
    <location>
        <begin position="150"/>
        <end position="170"/>
    </location>
</feature>
<keyword evidence="7 8" id="KW-0407">Ion channel</keyword>
<keyword evidence="5 8" id="KW-0406">Ion transport</keyword>
<protein>
    <recommendedName>
        <fullName evidence="11">Potassium channel domain-containing protein</fullName>
    </recommendedName>
</protein>
<evidence type="ECO:0000256" key="6">
    <source>
        <dbReference type="ARBA" id="ARBA00023136"/>
    </source>
</evidence>
<keyword evidence="4 10" id="KW-1133">Transmembrane helix</keyword>
<feature type="transmembrane region" description="Helical" evidence="10">
    <location>
        <begin position="37"/>
        <end position="58"/>
    </location>
</feature>
<comment type="caution">
    <text evidence="12">The sequence shown here is derived from an EMBL/GenBank/DDBJ whole genome shotgun (WGS) entry which is preliminary data.</text>
</comment>
<evidence type="ECO:0000256" key="9">
    <source>
        <dbReference type="SAM" id="MobiDB-lite"/>
    </source>
</evidence>
<dbReference type="GO" id="GO:0005886">
    <property type="term" value="C:plasma membrane"/>
    <property type="evidence" value="ECO:0007669"/>
    <property type="project" value="TreeGrafter"/>
</dbReference>
<dbReference type="AlphaFoldDB" id="A0A1Y2DBY0"/>
<dbReference type="Gene3D" id="1.10.287.70">
    <property type="match status" value="2"/>
</dbReference>
<sequence length="601" mass="66648">MADSPEAPEQVIDDDEPSAAAPPPHLESNWRRRTHRVASLAAALVAPFSILFALPGLTEHWMVVYDDAGQVVKDRPDPALLIISGSFALALAVLANVALIFRFIGTHTRVATISAMLLLAIQITLNLIALLIFGLEQTDGEGTDFTLSTAYWLTAASSAFALVACLLLILDGAVTGWYKRGGTGLTGKQTSLFLALDVFHSLTWLGSVAFKYLLDVDFLDAIYFTVQTVTTTGFGDITVSTTGARAFVIPFACVGIISFAVVVAFTRSTVLEGLQDLYQARERAILTRLHRRTSLRPLRHLSFYTRSRRKEEGPRSTSEDSDAQHYEVIIKALRAEKRREFRAEALVSFLIVLTVWFVGAAVYTGLEHWTYFIALYFSFVSASTIGYGEITPKTPGGRAFFCAWALVSAVSLTIFLSILADAQFGRHTETHQHSWVHRFVQNIRPSASRERRILVEEEQARSATQRTISEPTSPRFPPPQRSLSAPAVEEEPPSELVRLIREVRRQFDLLVEDGESGAVEEMERVVAKTMESQHVGLRTRDRVATSEELTRFVFLRQLQSKLETLEQKAVDALGEGKCRGEGKRNEGEEKGRAREGGSKEV</sequence>
<feature type="transmembrane region" description="Helical" evidence="10">
    <location>
        <begin position="343"/>
        <end position="363"/>
    </location>
</feature>
<evidence type="ECO:0000256" key="2">
    <source>
        <dbReference type="ARBA" id="ARBA00022448"/>
    </source>
</evidence>
<feature type="region of interest" description="Disordered" evidence="9">
    <location>
        <begin position="572"/>
        <end position="601"/>
    </location>
</feature>
<dbReference type="GO" id="GO:0015271">
    <property type="term" value="F:outward rectifier potassium channel activity"/>
    <property type="evidence" value="ECO:0007669"/>
    <property type="project" value="TreeGrafter"/>
</dbReference>
<feature type="transmembrane region" description="Helical" evidence="10">
    <location>
        <begin position="78"/>
        <end position="101"/>
    </location>
</feature>
<feature type="transmembrane region" description="Helical" evidence="10">
    <location>
        <begin position="191"/>
        <end position="214"/>
    </location>
</feature>
<dbReference type="Pfam" id="PF07885">
    <property type="entry name" value="Ion_trans_2"/>
    <property type="match status" value="2"/>
</dbReference>
<keyword evidence="3 8" id="KW-0812">Transmembrane</keyword>
<dbReference type="PRINTS" id="PR01333">
    <property type="entry name" value="2POREKCHANEL"/>
</dbReference>
<comment type="subcellular location">
    <subcellularLocation>
        <location evidence="1">Membrane</location>
        <topology evidence="1">Multi-pass membrane protein</topology>
    </subcellularLocation>
</comment>
<feature type="domain" description="Potassium channel" evidence="11">
    <location>
        <begin position="206"/>
        <end position="269"/>
    </location>
</feature>
<dbReference type="EMBL" id="MCGR01000087">
    <property type="protein sequence ID" value="ORY56185.1"/>
    <property type="molecule type" value="Genomic_DNA"/>
</dbReference>
<dbReference type="PANTHER" id="PTHR11003">
    <property type="entry name" value="POTASSIUM CHANNEL, SUBFAMILY K"/>
    <property type="match status" value="1"/>
</dbReference>
<evidence type="ECO:0000256" key="8">
    <source>
        <dbReference type="RuleBase" id="RU003857"/>
    </source>
</evidence>
<feature type="transmembrane region" description="Helical" evidence="10">
    <location>
        <begin position="113"/>
        <end position="135"/>
    </location>
</feature>
<dbReference type="PANTHER" id="PTHR11003:SF342">
    <property type="entry name" value="OUTWARD-RECTIFIER POTASSIUM CHANNEL TOK1"/>
    <property type="match status" value="1"/>
</dbReference>
<dbReference type="SUPFAM" id="SSF81324">
    <property type="entry name" value="Voltage-gated potassium channels"/>
    <property type="match status" value="2"/>
</dbReference>
<feature type="transmembrane region" description="Helical" evidence="10">
    <location>
        <begin position="399"/>
        <end position="420"/>
    </location>
</feature>
<feature type="transmembrane region" description="Helical" evidence="10">
    <location>
        <begin position="369"/>
        <end position="387"/>
    </location>
</feature>
<dbReference type="InterPro" id="IPR003280">
    <property type="entry name" value="2pore_dom_K_chnl"/>
</dbReference>
<feature type="transmembrane region" description="Helical" evidence="10">
    <location>
        <begin position="246"/>
        <end position="265"/>
    </location>
</feature>
<dbReference type="InterPro" id="IPR013099">
    <property type="entry name" value="K_chnl_dom"/>
</dbReference>
<gene>
    <name evidence="12" type="ORF">BCR35DRAFT_355650</name>
</gene>
<keyword evidence="6 10" id="KW-0472">Membrane</keyword>
<evidence type="ECO:0000256" key="1">
    <source>
        <dbReference type="ARBA" id="ARBA00004141"/>
    </source>
</evidence>
<dbReference type="Proteomes" id="UP000193467">
    <property type="component" value="Unassembled WGS sequence"/>
</dbReference>
<feature type="region of interest" description="Disordered" evidence="9">
    <location>
        <begin position="1"/>
        <end position="27"/>
    </location>
</feature>
<feature type="domain" description="Potassium channel" evidence="11">
    <location>
        <begin position="351"/>
        <end position="421"/>
    </location>
</feature>
<evidence type="ECO:0000256" key="5">
    <source>
        <dbReference type="ARBA" id="ARBA00023065"/>
    </source>
</evidence>